<accession>A0ABQ2C4J1</accession>
<evidence type="ECO:0000313" key="1">
    <source>
        <dbReference type="EMBL" id="GGI57983.1"/>
    </source>
</evidence>
<dbReference type="EMBL" id="BMDQ01000003">
    <property type="protein sequence ID" value="GGI57983.1"/>
    <property type="molecule type" value="Genomic_DNA"/>
</dbReference>
<gene>
    <name evidence="1" type="ORF">GCM10011444_22920</name>
</gene>
<dbReference type="Pfam" id="PF13376">
    <property type="entry name" value="OmdA"/>
    <property type="match status" value="1"/>
</dbReference>
<comment type="caution">
    <text evidence="1">The sequence shown here is derived from an EMBL/GenBank/DDBJ whole genome shotgun (WGS) entry which is preliminary data.</text>
</comment>
<evidence type="ECO:0000313" key="2">
    <source>
        <dbReference type="Proteomes" id="UP000624701"/>
    </source>
</evidence>
<reference evidence="2" key="1">
    <citation type="journal article" date="2019" name="Int. J. Syst. Evol. Microbiol.">
        <title>The Global Catalogue of Microorganisms (GCM) 10K type strain sequencing project: providing services to taxonomists for standard genome sequencing and annotation.</title>
        <authorList>
            <consortium name="The Broad Institute Genomics Platform"/>
            <consortium name="The Broad Institute Genome Sequencing Center for Infectious Disease"/>
            <person name="Wu L."/>
            <person name="Ma J."/>
        </authorList>
    </citation>
    <scope>NUCLEOTIDE SEQUENCE [LARGE SCALE GENOMIC DNA]</scope>
    <source>
        <strain evidence="2">CCM 8681</strain>
    </source>
</reference>
<sequence>MPHFMIKTQSFEVSLADKQSVIIPEVFAEQFYKANKKRIKVKANFEGKFIDFHAALKREKTGAFRIYFSRAKQKELHIFPNDYFELQLFEDKSKYGVEPCEEFEAVLLSDYEAFTIFESFTPGKKRSIIYAIGRYKSSQTRIDKSILFTNNIKRGVSDPKLWLKEN</sequence>
<organism evidence="1 2">
    <name type="scientific">Winogradskyella haliclonae</name>
    <dbReference type="NCBI Taxonomy" id="2048558"/>
    <lineage>
        <taxon>Bacteria</taxon>
        <taxon>Pseudomonadati</taxon>
        <taxon>Bacteroidota</taxon>
        <taxon>Flavobacteriia</taxon>
        <taxon>Flavobacteriales</taxon>
        <taxon>Flavobacteriaceae</taxon>
        <taxon>Winogradskyella</taxon>
    </lineage>
</organism>
<keyword evidence="2" id="KW-1185">Reference proteome</keyword>
<proteinExistence type="predicted"/>
<name>A0ABQ2C4J1_9FLAO</name>
<protein>
    <recommendedName>
        <fullName evidence="3">Bacteriocin-protection, YdeI or OmpD-Associated</fullName>
    </recommendedName>
</protein>
<dbReference type="Proteomes" id="UP000624701">
    <property type="component" value="Unassembled WGS sequence"/>
</dbReference>
<evidence type="ECO:0008006" key="3">
    <source>
        <dbReference type="Google" id="ProtNLM"/>
    </source>
</evidence>